<keyword evidence="7" id="KW-1185">Reference proteome</keyword>
<dbReference type="PANTHER" id="PTHR42792:SF1">
    <property type="entry name" value="FLAGELLAR HOOK-ASSOCIATED PROTEIN 3"/>
    <property type="match status" value="1"/>
</dbReference>
<dbReference type="RefSeq" id="WP_349804244.1">
    <property type="nucleotide sequence ID" value="NZ_JBEGDP010000005.1"/>
</dbReference>
<feature type="domain" description="Flagellin C-terminal" evidence="5">
    <location>
        <begin position="212"/>
        <end position="294"/>
    </location>
</feature>
<evidence type="ECO:0000256" key="2">
    <source>
        <dbReference type="ARBA" id="ARBA00005709"/>
    </source>
</evidence>
<dbReference type="InterPro" id="IPR001492">
    <property type="entry name" value="Flagellin"/>
</dbReference>
<keyword evidence="6" id="KW-0969">Cilium</keyword>
<feature type="domain" description="Flagellin N-terminal" evidence="4">
    <location>
        <begin position="19"/>
        <end position="125"/>
    </location>
</feature>
<dbReference type="InterPro" id="IPR046358">
    <property type="entry name" value="Flagellin_C"/>
</dbReference>
<dbReference type="NCBIfam" id="TIGR02550">
    <property type="entry name" value="flagell_flgL"/>
    <property type="match status" value="1"/>
</dbReference>
<reference evidence="6 7" key="1">
    <citation type="submission" date="2024-02" db="EMBL/GenBank/DDBJ databases">
        <title>Full genome sequence of Nocardioides kribbensis.</title>
        <authorList>
            <person name="Poletto B.L."/>
            <person name="Silva G."/>
            <person name="Galante D."/>
            <person name="Campos K.R."/>
            <person name="Santos M.B.N."/>
            <person name="Sacchi C.T."/>
        </authorList>
    </citation>
    <scope>NUCLEOTIDE SEQUENCE [LARGE SCALE GENOMIC DNA]</scope>
    <source>
        <strain evidence="6 7">O4R</strain>
    </source>
</reference>
<dbReference type="Proteomes" id="UP001482520">
    <property type="component" value="Unassembled WGS sequence"/>
</dbReference>
<evidence type="ECO:0000313" key="6">
    <source>
        <dbReference type="EMBL" id="MEQ7847056.1"/>
    </source>
</evidence>
<organism evidence="6 7">
    <name type="scientific">Nocardioides kribbensis</name>
    <dbReference type="NCBI Taxonomy" id="305517"/>
    <lineage>
        <taxon>Bacteria</taxon>
        <taxon>Bacillati</taxon>
        <taxon>Actinomycetota</taxon>
        <taxon>Actinomycetes</taxon>
        <taxon>Propionibacteriales</taxon>
        <taxon>Nocardioidaceae</taxon>
        <taxon>Nocardioides</taxon>
    </lineage>
</organism>
<accession>A0ABV1NX12</accession>
<dbReference type="SUPFAM" id="SSF64518">
    <property type="entry name" value="Phase 1 flagellin"/>
    <property type="match status" value="1"/>
</dbReference>
<dbReference type="InterPro" id="IPR013384">
    <property type="entry name" value="Flagell_FlgL"/>
</dbReference>
<evidence type="ECO:0000259" key="5">
    <source>
        <dbReference type="Pfam" id="PF00700"/>
    </source>
</evidence>
<evidence type="ECO:0000256" key="3">
    <source>
        <dbReference type="ARBA" id="ARBA00023143"/>
    </source>
</evidence>
<gene>
    <name evidence="6" type="primary">flgL</name>
    <name evidence="6" type="ORF">V6R90_07175</name>
</gene>
<dbReference type="EMBL" id="JBEGDP010000005">
    <property type="protein sequence ID" value="MEQ7847056.1"/>
    <property type="molecule type" value="Genomic_DNA"/>
</dbReference>
<keyword evidence="6" id="KW-0282">Flagellum</keyword>
<evidence type="ECO:0000259" key="4">
    <source>
        <dbReference type="Pfam" id="PF00669"/>
    </source>
</evidence>
<dbReference type="Gene3D" id="1.20.1330.10">
    <property type="entry name" value="f41 fragment of flagellin, N-terminal domain"/>
    <property type="match status" value="1"/>
</dbReference>
<protein>
    <submittedName>
        <fullName evidence="6">Flagellar hook-associated protein FlgL</fullName>
    </submittedName>
</protein>
<dbReference type="Pfam" id="PF00700">
    <property type="entry name" value="Flagellin_C"/>
    <property type="match status" value="1"/>
</dbReference>
<evidence type="ECO:0000256" key="1">
    <source>
        <dbReference type="ARBA" id="ARBA00004365"/>
    </source>
</evidence>
<dbReference type="Pfam" id="PF00669">
    <property type="entry name" value="Flagellin_N"/>
    <property type="match status" value="1"/>
</dbReference>
<comment type="similarity">
    <text evidence="2">Belongs to the bacterial flagellin family.</text>
</comment>
<evidence type="ECO:0000313" key="7">
    <source>
        <dbReference type="Proteomes" id="UP001482520"/>
    </source>
</evidence>
<dbReference type="PANTHER" id="PTHR42792">
    <property type="entry name" value="FLAGELLIN"/>
    <property type="match status" value="1"/>
</dbReference>
<comment type="caution">
    <text evidence="6">The sequence shown here is derived from an EMBL/GenBank/DDBJ whole genome shotgun (WGS) entry which is preliminary data.</text>
</comment>
<proteinExistence type="inferred from homology"/>
<comment type="subcellular location">
    <subcellularLocation>
        <location evidence="1">Bacterial flagellum</location>
    </subcellularLocation>
</comment>
<keyword evidence="3" id="KW-0975">Bacterial flagellum</keyword>
<dbReference type="InterPro" id="IPR001029">
    <property type="entry name" value="Flagellin_N"/>
</dbReference>
<name>A0ABV1NX12_9ACTN</name>
<keyword evidence="6" id="KW-0966">Cell projection</keyword>
<sequence length="295" mass="30124">MGISRVTQSMLADRSVGSLQGSLTRLAKIQEQLSTGKVVNRASDSPTAAGAAMRFRGSIADQQQFVRNAENGLGWLSAADTTLSSVSDSVRRARELALQGVSASSSPTARAALAAEVDQLREQALADANAGYLGRPVFGGVTAGGAAYDATGSYVGSPGAVNRTVGAGVQVRVDVPGPDVFGDGATSLFADLDALSTALTSGDEAGMRAGLDALATRLTTVATVQAGVGAAYNRIEAAVESAKGQVVSLSASLSEIENTDLPKAMVDLKLQEVAYQAALASTSRVMQPSLVDFLR</sequence>